<evidence type="ECO:0000313" key="3">
    <source>
        <dbReference type="Proteomes" id="UP000231152"/>
    </source>
</evidence>
<name>A0A2M8LEK0_9BACT</name>
<accession>A0A2M8LEK0</accession>
<protein>
    <submittedName>
        <fullName evidence="2">Uncharacterized protein</fullName>
    </submittedName>
</protein>
<dbReference type="EMBL" id="PFET01000009">
    <property type="protein sequence ID" value="PJE75882.1"/>
    <property type="molecule type" value="Genomic_DNA"/>
</dbReference>
<feature type="region of interest" description="Disordered" evidence="1">
    <location>
        <begin position="250"/>
        <end position="290"/>
    </location>
</feature>
<evidence type="ECO:0000256" key="1">
    <source>
        <dbReference type="SAM" id="MobiDB-lite"/>
    </source>
</evidence>
<sequence length="290" mass="33474">MSSFFELTNQLLQLFIRRWLLLSRHIYLSVAENNSDRHSKVWIKKLVKLIKTWYGINMDASRNPFKKFFNKDRIGTGSHFVEGDDRAGPTARKFGKGLSGDFYKAKWTAAGTKRNLTKNLSKEDVNFIDKLVGHELRALPKNASGLTRWQGRKLKLKVYRAFKRGKTDGSQQLHLSKADVNDARNIIEALGDKHLDYLREGGRFPRGERSEGEPNNFKTNRQRGVLMSRTNDRVKATRHISRLNTTSDRHAESFNTERPSNRSTGTFQIRQQMSRPKLNKKEDPPEMNIG</sequence>
<feature type="compositionally biased region" description="Polar residues" evidence="1">
    <location>
        <begin position="253"/>
        <end position="274"/>
    </location>
</feature>
<dbReference type="Proteomes" id="UP000231152">
    <property type="component" value="Unassembled WGS sequence"/>
</dbReference>
<gene>
    <name evidence="2" type="ORF">COV04_02980</name>
</gene>
<feature type="compositionally biased region" description="Basic and acidic residues" evidence="1">
    <location>
        <begin position="202"/>
        <end position="212"/>
    </location>
</feature>
<proteinExistence type="predicted"/>
<feature type="region of interest" description="Disordered" evidence="1">
    <location>
        <begin position="202"/>
        <end position="221"/>
    </location>
</feature>
<reference evidence="2 3" key="1">
    <citation type="submission" date="2017-09" db="EMBL/GenBank/DDBJ databases">
        <title>Depth-based differentiation of microbial function through sediment-hosted aquifers and enrichment of novel symbionts in the deep terrestrial subsurface.</title>
        <authorList>
            <person name="Probst A.J."/>
            <person name="Ladd B."/>
            <person name="Jarett J.K."/>
            <person name="Geller-Mcgrath D.E."/>
            <person name="Sieber C.M."/>
            <person name="Emerson J.B."/>
            <person name="Anantharaman K."/>
            <person name="Thomas B.C."/>
            <person name="Malmstrom R."/>
            <person name="Stieglmeier M."/>
            <person name="Klingl A."/>
            <person name="Woyke T."/>
            <person name="Ryan C.M."/>
            <person name="Banfield J.F."/>
        </authorList>
    </citation>
    <scope>NUCLEOTIDE SEQUENCE [LARGE SCALE GENOMIC DNA]</scope>
    <source>
        <strain evidence="2">CG10_big_fil_rev_8_21_14_0_10_48_11</strain>
    </source>
</reference>
<evidence type="ECO:0000313" key="2">
    <source>
        <dbReference type="EMBL" id="PJE75882.1"/>
    </source>
</evidence>
<dbReference type="AlphaFoldDB" id="A0A2M8LEK0"/>
<organism evidence="2 3">
    <name type="scientific">Candidatus Uhrbacteria bacterium CG10_big_fil_rev_8_21_14_0_10_48_11</name>
    <dbReference type="NCBI Taxonomy" id="1975037"/>
    <lineage>
        <taxon>Bacteria</taxon>
        <taxon>Candidatus Uhriibacteriota</taxon>
    </lineage>
</organism>
<comment type="caution">
    <text evidence="2">The sequence shown here is derived from an EMBL/GenBank/DDBJ whole genome shotgun (WGS) entry which is preliminary data.</text>
</comment>